<sequence>MLRGGVASSGSSNVRIATVISKRIFPSVFPLEIDIDGSHASELVLLSYRIMLCGRSSWQMVFDFRGSNGSTVGFVFLVLPVFLLICSRIGSECFVGVEARYRFRPIHCSLSFCGSCPAAGVVVSFLSCSVRIGCLGSLEYRTDRCFGGSTSLLTDRGTLDFLLECLQLDALRVPSQPGLVEGSAKLVWIEVGSGHQWIVCLWDGSRLEL</sequence>
<gene>
    <name evidence="1" type="ORF">F2Q70_00016523</name>
</gene>
<protein>
    <submittedName>
        <fullName evidence="1">Uncharacterized protein</fullName>
    </submittedName>
</protein>
<dbReference type="EMBL" id="QGKY02001250">
    <property type="protein sequence ID" value="KAF2562958.1"/>
    <property type="molecule type" value="Genomic_DNA"/>
</dbReference>
<dbReference type="AlphaFoldDB" id="A0A8S9I1R8"/>
<organism evidence="1">
    <name type="scientific">Brassica cretica</name>
    <name type="common">Mustard</name>
    <dbReference type="NCBI Taxonomy" id="69181"/>
    <lineage>
        <taxon>Eukaryota</taxon>
        <taxon>Viridiplantae</taxon>
        <taxon>Streptophyta</taxon>
        <taxon>Embryophyta</taxon>
        <taxon>Tracheophyta</taxon>
        <taxon>Spermatophyta</taxon>
        <taxon>Magnoliopsida</taxon>
        <taxon>eudicotyledons</taxon>
        <taxon>Gunneridae</taxon>
        <taxon>Pentapetalae</taxon>
        <taxon>rosids</taxon>
        <taxon>malvids</taxon>
        <taxon>Brassicales</taxon>
        <taxon>Brassicaceae</taxon>
        <taxon>Brassiceae</taxon>
        <taxon>Brassica</taxon>
    </lineage>
</organism>
<proteinExistence type="predicted"/>
<evidence type="ECO:0000313" key="1">
    <source>
        <dbReference type="EMBL" id="KAF2562958.1"/>
    </source>
</evidence>
<comment type="caution">
    <text evidence="1">The sequence shown here is derived from an EMBL/GenBank/DDBJ whole genome shotgun (WGS) entry which is preliminary data.</text>
</comment>
<name>A0A8S9I1R8_BRACR</name>
<reference evidence="1" key="1">
    <citation type="submission" date="2019-12" db="EMBL/GenBank/DDBJ databases">
        <title>Genome sequencing and annotation of Brassica cretica.</title>
        <authorList>
            <person name="Studholme D.J."/>
            <person name="Sarris P.F."/>
        </authorList>
    </citation>
    <scope>NUCLEOTIDE SEQUENCE</scope>
    <source>
        <strain evidence="1">PFS-102/07</strain>
        <tissue evidence="1">Leaf</tissue>
    </source>
</reference>
<accession>A0A8S9I1R8</accession>